<evidence type="ECO:0000256" key="1">
    <source>
        <dbReference type="SAM" id="Phobius"/>
    </source>
</evidence>
<sequence length="220" mass="23696">MSDTPEMPKEAAKEERAAEAAAIRRRWITLGEVLAVLAVSISALTLYLNWADKKDERADKAAERAAESRKASSRAAILILNAESVKDDRIALKTADPDQLIQSQTIIFPRALGIAPVDTTGDPRIEAGWFESALKKARAKAKLPDDSVGDERLPIVITTRFVVGGDAHENVALYDIGYGIKGGWIAGHSVALRGISRVATVKADAAQPSADARWARLTKS</sequence>
<evidence type="ECO:0000313" key="4">
    <source>
        <dbReference type="Proteomes" id="UP000325933"/>
    </source>
</evidence>
<keyword evidence="5" id="KW-1185">Reference proteome</keyword>
<dbReference type="Proteomes" id="UP000326364">
    <property type="component" value="Unassembled WGS sequence"/>
</dbReference>
<organism evidence="3 4">
    <name type="scientific">Sphingobium limneticum</name>
    <dbReference type="NCBI Taxonomy" id="1007511"/>
    <lineage>
        <taxon>Bacteria</taxon>
        <taxon>Pseudomonadati</taxon>
        <taxon>Pseudomonadota</taxon>
        <taxon>Alphaproteobacteria</taxon>
        <taxon>Sphingomonadales</taxon>
        <taxon>Sphingomonadaceae</taxon>
        <taxon>Sphingobium</taxon>
    </lineage>
</organism>
<accession>A0A5J5I5R8</accession>
<dbReference type="EMBL" id="VYQA01000003">
    <property type="protein sequence ID" value="KAA9032102.1"/>
    <property type="molecule type" value="Genomic_DNA"/>
</dbReference>
<evidence type="ECO:0000313" key="3">
    <source>
        <dbReference type="EMBL" id="KAA9032102.1"/>
    </source>
</evidence>
<keyword evidence="1" id="KW-1133">Transmembrane helix</keyword>
<name>A0A5J5I5R8_9SPHN</name>
<proteinExistence type="predicted"/>
<dbReference type="AlphaFoldDB" id="A0A5J5I5R8"/>
<feature type="transmembrane region" description="Helical" evidence="1">
    <location>
        <begin position="33"/>
        <end position="50"/>
    </location>
</feature>
<keyword evidence="1" id="KW-0812">Transmembrane</keyword>
<comment type="caution">
    <text evidence="3">The sequence shown here is derived from an EMBL/GenBank/DDBJ whole genome shotgun (WGS) entry which is preliminary data.</text>
</comment>
<evidence type="ECO:0000313" key="2">
    <source>
        <dbReference type="EMBL" id="KAA9019645.1"/>
    </source>
</evidence>
<keyword evidence="1" id="KW-0472">Membrane</keyword>
<gene>
    <name evidence="3" type="ORF">F4U95_05195</name>
    <name evidence="2" type="ORF">F4U96_05195</name>
</gene>
<protein>
    <submittedName>
        <fullName evidence="3">Uncharacterized protein</fullName>
    </submittedName>
</protein>
<dbReference type="RefSeq" id="WP_150424852.1">
    <property type="nucleotide sequence ID" value="NZ_VYQA01000003.1"/>
</dbReference>
<evidence type="ECO:0000313" key="5">
    <source>
        <dbReference type="Proteomes" id="UP000326364"/>
    </source>
</evidence>
<reference evidence="4 5" key="1">
    <citation type="submission" date="2019-09" db="EMBL/GenBank/DDBJ databases">
        <authorList>
            <person name="Feng G."/>
        </authorList>
    </citation>
    <scope>NUCLEOTIDE SEQUENCE [LARGE SCALE GENOMIC DNA]</scope>
    <source>
        <strain evidence="3 4">KACC 19283</strain>
        <strain evidence="2 5">KACC 19284</strain>
    </source>
</reference>
<dbReference type="EMBL" id="VYQB01000003">
    <property type="protein sequence ID" value="KAA9019645.1"/>
    <property type="molecule type" value="Genomic_DNA"/>
</dbReference>
<dbReference type="Proteomes" id="UP000325933">
    <property type="component" value="Unassembled WGS sequence"/>
</dbReference>